<keyword evidence="4" id="KW-0804">Transcription</keyword>
<dbReference type="InterPro" id="IPR000843">
    <property type="entry name" value="HTH_LacI"/>
</dbReference>
<dbReference type="InterPro" id="IPR046335">
    <property type="entry name" value="LacI/GalR-like_sensor"/>
</dbReference>
<sequence length="357" mass="39456">MAYNKNRKPTDGQIRRYTSMAKTINMKEIAKLSGVSIATVSRVINQNGRFSKETEDRVRKIIEENNYSLDNSSKGIWKNKNSNIGIIVPDITNPHFSALILQIQMALFYGGYSTIIFNTNESEVLEKKHVEILRAKNVAGVMIISGNRYHEALRKYPVVYVDRPHVGEDDNAVIIESDNESGGYMAANEILGAGCKNIVFLMSRGTDVNQISRYNGCLRALMEKGIPERPEYIKNNENVSVYSGKASITSLIQSGLEFDGIVATTDTLAAGAYLALREYGIQVPKQVKIVGFDDCIIADICGVGITSIRQDVAGMASVAVDMLIRQINGEKIPTTKRQMRVTLSRRASTDMGASEKN</sequence>
<dbReference type="SMART" id="SM00354">
    <property type="entry name" value="HTH_LACI"/>
    <property type="match status" value="1"/>
</dbReference>
<dbReference type="eggNOG" id="COG1609">
    <property type="taxonomic scope" value="Bacteria"/>
</dbReference>
<accession>V2XY66</accession>
<proteinExistence type="predicted"/>
<dbReference type="InterPro" id="IPR028082">
    <property type="entry name" value="Peripla_BP_I"/>
</dbReference>
<protein>
    <submittedName>
        <fullName evidence="6">Transcriptional regulator, LacI family</fullName>
    </submittedName>
</protein>
<dbReference type="CDD" id="cd01392">
    <property type="entry name" value="HTH_LacI"/>
    <property type="match status" value="1"/>
</dbReference>
<evidence type="ECO:0000256" key="4">
    <source>
        <dbReference type="ARBA" id="ARBA00023163"/>
    </source>
</evidence>
<feature type="domain" description="HTH lacI-type" evidence="5">
    <location>
        <begin position="24"/>
        <end position="78"/>
    </location>
</feature>
<keyword evidence="2" id="KW-0805">Transcription regulation</keyword>
<dbReference type="Gene3D" id="1.10.260.40">
    <property type="entry name" value="lambda repressor-like DNA-binding domains"/>
    <property type="match status" value="1"/>
</dbReference>
<dbReference type="GO" id="GO:0003700">
    <property type="term" value="F:DNA-binding transcription factor activity"/>
    <property type="evidence" value="ECO:0007669"/>
    <property type="project" value="TreeGrafter"/>
</dbReference>
<evidence type="ECO:0000313" key="7">
    <source>
        <dbReference type="Proteomes" id="UP000018227"/>
    </source>
</evidence>
<dbReference type="SUPFAM" id="SSF47413">
    <property type="entry name" value="lambda repressor-like DNA-binding domains"/>
    <property type="match status" value="1"/>
</dbReference>
<keyword evidence="7" id="KW-1185">Reference proteome</keyword>
<gene>
    <name evidence="6" type="ORF">GCWU0000282_003229</name>
</gene>
<organism evidence="6 7">
    <name type="scientific">Catonella morbi ATCC 51271</name>
    <dbReference type="NCBI Taxonomy" id="592026"/>
    <lineage>
        <taxon>Bacteria</taxon>
        <taxon>Bacillati</taxon>
        <taxon>Bacillota</taxon>
        <taxon>Clostridia</taxon>
        <taxon>Lachnospirales</taxon>
        <taxon>Lachnospiraceae</taxon>
        <taxon>Catonella</taxon>
    </lineage>
</organism>
<dbReference type="Gene3D" id="3.40.50.2300">
    <property type="match status" value="2"/>
</dbReference>
<dbReference type="PROSITE" id="PS00356">
    <property type="entry name" value="HTH_LACI_1"/>
    <property type="match status" value="1"/>
</dbReference>
<dbReference type="PROSITE" id="PS50932">
    <property type="entry name" value="HTH_LACI_2"/>
    <property type="match status" value="1"/>
</dbReference>
<dbReference type="HOGENOM" id="CLU_037628_6_1_9"/>
<evidence type="ECO:0000313" key="6">
    <source>
        <dbReference type="EMBL" id="ESL01668.1"/>
    </source>
</evidence>
<comment type="caution">
    <text evidence="6">The sequence shown here is derived from an EMBL/GenBank/DDBJ whole genome shotgun (WGS) entry which is preliminary data.</text>
</comment>
<dbReference type="PANTHER" id="PTHR30146">
    <property type="entry name" value="LACI-RELATED TRANSCRIPTIONAL REPRESSOR"/>
    <property type="match status" value="1"/>
</dbReference>
<evidence type="ECO:0000259" key="5">
    <source>
        <dbReference type="PROSITE" id="PS50932"/>
    </source>
</evidence>
<dbReference type="Pfam" id="PF13377">
    <property type="entry name" value="Peripla_BP_3"/>
    <property type="match status" value="1"/>
</dbReference>
<name>V2XY66_9FIRM</name>
<dbReference type="InterPro" id="IPR010982">
    <property type="entry name" value="Lambda_DNA-bd_dom_sf"/>
</dbReference>
<dbReference type="AlphaFoldDB" id="V2XY66"/>
<dbReference type="Pfam" id="PF00356">
    <property type="entry name" value="LacI"/>
    <property type="match status" value="1"/>
</dbReference>
<evidence type="ECO:0000256" key="3">
    <source>
        <dbReference type="ARBA" id="ARBA00023125"/>
    </source>
</evidence>
<dbReference type="CDD" id="cd06291">
    <property type="entry name" value="PBP1_Qymf-like"/>
    <property type="match status" value="1"/>
</dbReference>
<keyword evidence="3" id="KW-0238">DNA-binding</keyword>
<reference evidence="6 7" key="1">
    <citation type="submission" date="2013-06" db="EMBL/GenBank/DDBJ databases">
        <authorList>
            <person name="Weinstock G."/>
            <person name="Sodergren E."/>
            <person name="Clifton S."/>
            <person name="Fulton L."/>
            <person name="Fulton B."/>
            <person name="Courtney L."/>
            <person name="Fronick C."/>
            <person name="Harrison M."/>
            <person name="Strong C."/>
            <person name="Farmer C."/>
            <person name="Delahaunty K."/>
            <person name="Markovic C."/>
            <person name="Hall O."/>
            <person name="Minx P."/>
            <person name="Tomlinson C."/>
            <person name="Mitreva M."/>
            <person name="Nelson J."/>
            <person name="Hou S."/>
            <person name="Wollam A."/>
            <person name="Pepin K.H."/>
            <person name="Johnson M."/>
            <person name="Bhonagiri V."/>
            <person name="Nash W.E."/>
            <person name="Warren W."/>
            <person name="Chinwalla A."/>
            <person name="Mardis E.R."/>
            <person name="Wilson R.K."/>
        </authorList>
    </citation>
    <scope>NUCLEOTIDE SEQUENCE [LARGE SCALE GENOMIC DNA]</scope>
    <source>
        <strain evidence="6 7">ATCC 51271</strain>
    </source>
</reference>
<dbReference type="STRING" id="592026.GCWU0000282_003229"/>
<dbReference type="Proteomes" id="UP000018227">
    <property type="component" value="Unassembled WGS sequence"/>
</dbReference>
<dbReference type="PANTHER" id="PTHR30146:SF95">
    <property type="entry name" value="RIBOSE OPERON REPRESSOR"/>
    <property type="match status" value="1"/>
</dbReference>
<dbReference type="GO" id="GO:0000976">
    <property type="term" value="F:transcription cis-regulatory region binding"/>
    <property type="evidence" value="ECO:0007669"/>
    <property type="project" value="TreeGrafter"/>
</dbReference>
<keyword evidence="1" id="KW-0678">Repressor</keyword>
<evidence type="ECO:0000256" key="1">
    <source>
        <dbReference type="ARBA" id="ARBA00022491"/>
    </source>
</evidence>
<dbReference type="SUPFAM" id="SSF53822">
    <property type="entry name" value="Periplasmic binding protein-like I"/>
    <property type="match status" value="1"/>
</dbReference>
<dbReference type="EMBL" id="ACIL03000021">
    <property type="protein sequence ID" value="ESL01668.1"/>
    <property type="molecule type" value="Genomic_DNA"/>
</dbReference>
<evidence type="ECO:0000256" key="2">
    <source>
        <dbReference type="ARBA" id="ARBA00023015"/>
    </source>
</evidence>